<keyword evidence="5" id="KW-1133">Transmembrane helix</keyword>
<dbReference type="Gene3D" id="1.20.144.10">
    <property type="entry name" value="Phosphatidic acid phosphatase type 2/haloperoxidase"/>
    <property type="match status" value="1"/>
</dbReference>
<evidence type="ECO:0000256" key="6">
    <source>
        <dbReference type="ARBA" id="ARBA00023136"/>
    </source>
</evidence>
<keyword evidence="6" id="KW-0472">Membrane</keyword>
<dbReference type="Pfam" id="PF01569">
    <property type="entry name" value="PAP2"/>
    <property type="match status" value="1"/>
</dbReference>
<keyword evidence="2" id="KW-1003">Cell membrane</keyword>
<evidence type="ECO:0000256" key="5">
    <source>
        <dbReference type="ARBA" id="ARBA00022989"/>
    </source>
</evidence>
<evidence type="ECO:0000256" key="2">
    <source>
        <dbReference type="ARBA" id="ARBA00022475"/>
    </source>
</evidence>
<keyword evidence="3" id="KW-0812">Transmembrane</keyword>
<dbReference type="Proteomes" id="UP001226577">
    <property type="component" value="Unassembled WGS sequence"/>
</dbReference>
<dbReference type="InterPro" id="IPR000326">
    <property type="entry name" value="PAP2/HPO"/>
</dbReference>
<keyword evidence="4" id="KW-0378">Hydrolase</keyword>
<evidence type="ECO:0000313" key="8">
    <source>
        <dbReference type="EMBL" id="MDP9887368.1"/>
    </source>
</evidence>
<feature type="domain" description="Phosphatidic acid phosphatase type 2/haloperoxidase" evidence="7">
    <location>
        <begin position="65"/>
        <end position="172"/>
    </location>
</feature>
<dbReference type="SMART" id="SM00014">
    <property type="entry name" value="acidPPc"/>
    <property type="match status" value="1"/>
</dbReference>
<proteinExistence type="predicted"/>
<dbReference type="EMBL" id="JAUSRE010000003">
    <property type="protein sequence ID" value="MDP9887368.1"/>
    <property type="molecule type" value="Genomic_DNA"/>
</dbReference>
<evidence type="ECO:0000256" key="3">
    <source>
        <dbReference type="ARBA" id="ARBA00022692"/>
    </source>
</evidence>
<name>A0ABT9RQ57_9MICC</name>
<keyword evidence="9" id="KW-1185">Reference proteome</keyword>
<dbReference type="PANTHER" id="PTHR14969:SF62">
    <property type="entry name" value="DECAPRENYLPHOSPHORYL-5-PHOSPHORIBOSE PHOSPHATASE RV3807C-RELATED"/>
    <property type="match status" value="1"/>
</dbReference>
<dbReference type="RefSeq" id="WP_307304793.1">
    <property type="nucleotide sequence ID" value="NZ_JAUSRE010000003.1"/>
</dbReference>
<reference evidence="8 9" key="1">
    <citation type="submission" date="2023-07" db="EMBL/GenBank/DDBJ databases">
        <title>Sorghum-associated microbial communities from plants grown in Nebraska, USA.</title>
        <authorList>
            <person name="Schachtman D."/>
        </authorList>
    </citation>
    <scope>NUCLEOTIDE SEQUENCE [LARGE SCALE GENOMIC DNA]</scope>
    <source>
        <strain evidence="8 9">CC222</strain>
    </source>
</reference>
<dbReference type="SUPFAM" id="SSF48317">
    <property type="entry name" value="Acid phosphatase/Vanadium-dependent haloperoxidase"/>
    <property type="match status" value="1"/>
</dbReference>
<dbReference type="CDD" id="cd01610">
    <property type="entry name" value="PAP2_like"/>
    <property type="match status" value="1"/>
</dbReference>
<comment type="subcellular location">
    <subcellularLocation>
        <location evidence="1">Cell membrane</location>
        <topology evidence="1">Multi-pass membrane protein</topology>
    </subcellularLocation>
</comment>
<dbReference type="PANTHER" id="PTHR14969">
    <property type="entry name" value="SPHINGOSINE-1-PHOSPHATE PHOSPHOHYDROLASE"/>
    <property type="match status" value="1"/>
</dbReference>
<sequence>MHPSEHNDSAEPLDTTIVKGVNRRSGAAVDAGLHGLSISANKSLLWLAVAGAMALRGGVSRKAAMRGLVALAVASAANGSLKLVLPFRTRPQQLPGFLSWAPEYRGSSLPSGHSAAAAAFAGGVTMVSPALGAAVIPVAAGVAYSRVHIGAHWPSDVILGTAVGIGSALVSRNWPIWNSPSISLPDTRRI</sequence>
<protein>
    <submittedName>
        <fullName evidence="8">Membrane-associated phospholipid phosphatase</fullName>
    </submittedName>
</protein>
<organism evidence="8 9">
    <name type="scientific">Pseudarthrobacter enclensis</name>
    <dbReference type="NCBI Taxonomy" id="993070"/>
    <lineage>
        <taxon>Bacteria</taxon>
        <taxon>Bacillati</taxon>
        <taxon>Actinomycetota</taxon>
        <taxon>Actinomycetes</taxon>
        <taxon>Micrococcales</taxon>
        <taxon>Micrococcaceae</taxon>
        <taxon>Pseudarthrobacter</taxon>
    </lineage>
</organism>
<comment type="caution">
    <text evidence="8">The sequence shown here is derived from an EMBL/GenBank/DDBJ whole genome shotgun (WGS) entry which is preliminary data.</text>
</comment>
<accession>A0ABT9RQ57</accession>
<evidence type="ECO:0000313" key="9">
    <source>
        <dbReference type="Proteomes" id="UP001226577"/>
    </source>
</evidence>
<evidence type="ECO:0000256" key="4">
    <source>
        <dbReference type="ARBA" id="ARBA00022801"/>
    </source>
</evidence>
<evidence type="ECO:0000259" key="7">
    <source>
        <dbReference type="SMART" id="SM00014"/>
    </source>
</evidence>
<evidence type="ECO:0000256" key="1">
    <source>
        <dbReference type="ARBA" id="ARBA00004651"/>
    </source>
</evidence>
<dbReference type="InterPro" id="IPR036938">
    <property type="entry name" value="PAP2/HPO_sf"/>
</dbReference>
<gene>
    <name evidence="8" type="ORF">J2X98_000939</name>
</gene>